<sequence>MGDALAPWKYNEEQDIKYNNDLNVLIASYDIKIEKAHQQFSNRKTQIQQKIDKKKGSIWPILLLFMVIGLSIGIAVCATIPSEAFDSGGNGMEIAGWALLGIPALGLVVGFLFALINSNDSDLQNELDRLQFQESEGLESLNQEKEEMIAELKDYYEDKKRDYLERYERDRREESVKYVGSSVAEEITGFILQPFKKLIEASDRRPHIHEVIVPLSFEVFCDKVVSPTGSYDFTIKRVKHLSGMDEVSALTNAIATAIHSDVISSYPVDLSGGEVFPMDIEYSYGQNYVKASMTYHAVNSGYVEERSF</sequence>
<dbReference type="AlphaFoldDB" id="A0AAW7JQV9"/>
<evidence type="ECO:0000313" key="3">
    <source>
        <dbReference type="Proteomes" id="UP001168505"/>
    </source>
</evidence>
<evidence type="ECO:0000313" key="2">
    <source>
        <dbReference type="EMBL" id="MDN0069724.1"/>
    </source>
</evidence>
<proteinExistence type="predicted"/>
<keyword evidence="1" id="KW-0812">Transmembrane</keyword>
<gene>
    <name evidence="2" type="ORF">QVN40_08440</name>
</gene>
<keyword evidence="1" id="KW-1133">Transmembrane helix</keyword>
<accession>A0AAW7JQV9</accession>
<feature type="transmembrane region" description="Helical" evidence="1">
    <location>
        <begin position="94"/>
        <end position="116"/>
    </location>
</feature>
<reference evidence="2" key="2">
    <citation type="submission" date="2023-08" db="EMBL/GenBank/DDBJ databases">
        <title>Identification and characterization of horizontal gene transfer across gut microbiota members of farm animals based on homology search.</title>
        <authorList>
            <person name="Schwarzerova J."/>
            <person name="Nykrynova M."/>
            <person name="Jureckova K."/>
            <person name="Cejkova D."/>
            <person name="Rychlik I."/>
        </authorList>
    </citation>
    <scope>NUCLEOTIDE SEQUENCE</scope>
    <source>
        <strain evidence="2">15_COKtk</strain>
    </source>
</reference>
<reference evidence="2" key="1">
    <citation type="submission" date="2023-06" db="EMBL/GenBank/DDBJ databases">
        <authorList>
            <person name="Zeman M."/>
            <person name="Kubasova T."/>
            <person name="Jahodarova E."/>
            <person name="Nykrynova M."/>
            <person name="Rychlik I."/>
        </authorList>
    </citation>
    <scope>NUCLEOTIDE SEQUENCE</scope>
    <source>
        <strain evidence="2">15_COKtk</strain>
    </source>
</reference>
<organism evidence="2 3">
    <name type="scientific">Collinsella ihumii</name>
    <dbReference type="NCBI Taxonomy" id="1720204"/>
    <lineage>
        <taxon>Bacteria</taxon>
        <taxon>Bacillati</taxon>
        <taxon>Actinomycetota</taxon>
        <taxon>Coriobacteriia</taxon>
        <taxon>Coriobacteriales</taxon>
        <taxon>Coriobacteriaceae</taxon>
        <taxon>Collinsella</taxon>
    </lineage>
</organism>
<protein>
    <submittedName>
        <fullName evidence="2">Uncharacterized protein</fullName>
    </submittedName>
</protein>
<dbReference type="RefSeq" id="WP_289827369.1">
    <property type="nucleotide sequence ID" value="NZ_JAUEIR010000007.1"/>
</dbReference>
<comment type="caution">
    <text evidence="2">The sequence shown here is derived from an EMBL/GenBank/DDBJ whole genome shotgun (WGS) entry which is preliminary data.</text>
</comment>
<dbReference type="EMBL" id="JAUEIR010000007">
    <property type="protein sequence ID" value="MDN0069724.1"/>
    <property type="molecule type" value="Genomic_DNA"/>
</dbReference>
<dbReference type="Proteomes" id="UP001168505">
    <property type="component" value="Unassembled WGS sequence"/>
</dbReference>
<feature type="transmembrane region" description="Helical" evidence="1">
    <location>
        <begin position="58"/>
        <end position="82"/>
    </location>
</feature>
<name>A0AAW7JQV9_9ACTN</name>
<evidence type="ECO:0000256" key="1">
    <source>
        <dbReference type="SAM" id="Phobius"/>
    </source>
</evidence>
<keyword evidence="1" id="KW-0472">Membrane</keyword>